<name>A0A1I4QME0_9PSEU</name>
<dbReference type="Gene3D" id="3.40.50.720">
    <property type="entry name" value="NAD(P)-binding Rossmann-like Domain"/>
    <property type="match status" value="1"/>
</dbReference>
<dbReference type="STRING" id="455193.SAMN05421805_101172"/>
<gene>
    <name evidence="4" type="ORF">ATL45_6821</name>
    <name evidence="5" type="ORF">SAMN05421805_101172</name>
</gene>
<proteinExistence type="inferred from homology"/>
<dbReference type="Proteomes" id="UP000199398">
    <property type="component" value="Unassembled WGS sequence"/>
</dbReference>
<sequence>MCLGAAARTDVTAGGEGLTVLKSLAGSRVLVTGASRGIGKGIAAVFAEAGCNVLITGRDEDALARTADELSGRAPDGAQVAWLAADTAEPADCRAAAEETVRRFGGIDVLCANAGVFPADALPDMTPESLQRVMATNFNGTVYSVQACLDALAASDLGRIVVTSSITGPVTGFTGWSHYGASKAAQLGFIRSAAIELAAKGITINAVLPGNIRTEGLDDLGEDYLSRMSASVPLGRLGSVSDIGYTALFLASREAGYITGQTIVVDGGQVLPESLDALGAP</sequence>
<dbReference type="CDD" id="cd05233">
    <property type="entry name" value="SDR_c"/>
    <property type="match status" value="1"/>
</dbReference>
<dbReference type="PANTHER" id="PTHR42879">
    <property type="entry name" value="3-OXOACYL-(ACYL-CARRIER-PROTEIN) REDUCTASE"/>
    <property type="match status" value="1"/>
</dbReference>
<evidence type="ECO:0000313" key="5">
    <source>
        <dbReference type="EMBL" id="SFM40916.1"/>
    </source>
</evidence>
<evidence type="ECO:0000256" key="2">
    <source>
        <dbReference type="ARBA" id="ARBA00023002"/>
    </source>
</evidence>
<feature type="domain" description="Ketoreductase" evidence="3">
    <location>
        <begin position="27"/>
        <end position="215"/>
    </location>
</feature>
<reference evidence="5 6" key="1">
    <citation type="submission" date="2016-10" db="EMBL/GenBank/DDBJ databases">
        <authorList>
            <person name="de Groot N.N."/>
        </authorList>
    </citation>
    <scope>NUCLEOTIDE SEQUENCE [LARGE SCALE GENOMIC DNA]</scope>
    <source>
        <strain evidence="5 6">CPCC 201259</strain>
    </source>
</reference>
<dbReference type="InterPro" id="IPR002347">
    <property type="entry name" value="SDR_fam"/>
</dbReference>
<dbReference type="GO" id="GO:0016491">
    <property type="term" value="F:oxidoreductase activity"/>
    <property type="evidence" value="ECO:0007669"/>
    <property type="project" value="UniProtKB-KW"/>
</dbReference>
<comment type="similarity">
    <text evidence="1">Belongs to the short-chain dehydrogenases/reductases (SDR) family.</text>
</comment>
<dbReference type="EMBL" id="FOUP01000001">
    <property type="protein sequence ID" value="SFM40916.1"/>
    <property type="molecule type" value="Genomic_DNA"/>
</dbReference>
<dbReference type="SMART" id="SM00822">
    <property type="entry name" value="PKS_KR"/>
    <property type="match status" value="1"/>
</dbReference>
<organism evidence="5 6">
    <name type="scientific">Saccharopolyspora antimicrobica</name>
    <dbReference type="NCBI Taxonomy" id="455193"/>
    <lineage>
        <taxon>Bacteria</taxon>
        <taxon>Bacillati</taxon>
        <taxon>Actinomycetota</taxon>
        <taxon>Actinomycetes</taxon>
        <taxon>Pseudonocardiales</taxon>
        <taxon>Pseudonocardiaceae</taxon>
        <taxon>Saccharopolyspora</taxon>
    </lineage>
</organism>
<dbReference type="NCBIfam" id="NF004202">
    <property type="entry name" value="PRK05653.2-2"/>
    <property type="match status" value="1"/>
</dbReference>
<evidence type="ECO:0000313" key="6">
    <source>
        <dbReference type="Proteomes" id="UP000199398"/>
    </source>
</evidence>
<evidence type="ECO:0000259" key="3">
    <source>
        <dbReference type="SMART" id="SM00822"/>
    </source>
</evidence>
<dbReference type="NCBIfam" id="NF009468">
    <property type="entry name" value="PRK12826.1-4"/>
    <property type="match status" value="1"/>
</dbReference>
<dbReference type="InterPro" id="IPR057326">
    <property type="entry name" value="KR_dom"/>
</dbReference>
<reference evidence="4 7" key="2">
    <citation type="submission" date="2018-10" db="EMBL/GenBank/DDBJ databases">
        <title>Sequencing the genomes of 1000 actinobacteria strains.</title>
        <authorList>
            <person name="Klenk H.-P."/>
        </authorList>
    </citation>
    <scope>NUCLEOTIDE SEQUENCE [LARGE SCALE GENOMIC DNA]</scope>
    <source>
        <strain evidence="4 7">DSM 45119</strain>
    </source>
</reference>
<evidence type="ECO:0000313" key="4">
    <source>
        <dbReference type="EMBL" id="RKT88387.1"/>
    </source>
</evidence>
<dbReference type="InterPro" id="IPR036291">
    <property type="entry name" value="NAD(P)-bd_dom_sf"/>
</dbReference>
<dbReference type="PRINTS" id="PR00081">
    <property type="entry name" value="GDHRDH"/>
</dbReference>
<evidence type="ECO:0000256" key="1">
    <source>
        <dbReference type="ARBA" id="ARBA00006484"/>
    </source>
</evidence>
<dbReference type="FunFam" id="3.40.50.720:FF:000084">
    <property type="entry name" value="Short-chain dehydrogenase reductase"/>
    <property type="match status" value="1"/>
</dbReference>
<accession>A0A1I4QME0</accession>
<dbReference type="OrthoDB" id="9803333at2"/>
<evidence type="ECO:0000313" key="7">
    <source>
        <dbReference type="Proteomes" id="UP000270697"/>
    </source>
</evidence>
<dbReference type="Pfam" id="PF13561">
    <property type="entry name" value="adh_short_C2"/>
    <property type="match status" value="1"/>
</dbReference>
<keyword evidence="2" id="KW-0560">Oxidoreductase</keyword>
<dbReference type="AlphaFoldDB" id="A0A1I4QME0"/>
<dbReference type="InterPro" id="IPR050259">
    <property type="entry name" value="SDR"/>
</dbReference>
<protein>
    <submittedName>
        <fullName evidence="5">3-oxoacyl-[acyl-carrier protein] reductase</fullName>
    </submittedName>
</protein>
<dbReference type="EMBL" id="RBXX01000002">
    <property type="protein sequence ID" value="RKT88387.1"/>
    <property type="molecule type" value="Genomic_DNA"/>
</dbReference>
<dbReference type="PANTHER" id="PTHR42879:SF2">
    <property type="entry name" value="3-OXOACYL-[ACYL-CARRIER-PROTEIN] REDUCTASE FABG"/>
    <property type="match status" value="1"/>
</dbReference>
<dbReference type="Proteomes" id="UP000270697">
    <property type="component" value="Unassembled WGS sequence"/>
</dbReference>
<dbReference type="SUPFAM" id="SSF51735">
    <property type="entry name" value="NAD(P)-binding Rossmann-fold domains"/>
    <property type="match status" value="1"/>
</dbReference>
<dbReference type="PRINTS" id="PR00080">
    <property type="entry name" value="SDRFAMILY"/>
</dbReference>
<keyword evidence="7" id="KW-1185">Reference proteome</keyword>